<dbReference type="InterPro" id="IPR016040">
    <property type="entry name" value="NAD(P)-bd_dom"/>
</dbReference>
<dbReference type="InterPro" id="IPR051783">
    <property type="entry name" value="NAD(P)-dependent_oxidoreduct"/>
</dbReference>
<dbReference type="Proteomes" id="UP001209854">
    <property type="component" value="Unassembled WGS sequence"/>
</dbReference>
<name>A0ABT3N0S3_9GAMM</name>
<reference evidence="2 3" key="1">
    <citation type="submission" date="2022-10" db="EMBL/GenBank/DDBJ databases">
        <title>High-quality genome sequences of two octocoral-associated bacteria, Endozoicomonas euniceicola EF212 and Endozoicomonas gorgoniicola PS125.</title>
        <authorList>
            <person name="Chiou Y.-J."/>
            <person name="Chen Y.-H."/>
        </authorList>
    </citation>
    <scope>NUCLEOTIDE SEQUENCE [LARGE SCALE GENOMIC DNA]</scope>
    <source>
        <strain evidence="2 3">PS125</strain>
    </source>
</reference>
<proteinExistence type="predicted"/>
<comment type="caution">
    <text evidence="2">The sequence shown here is derived from an EMBL/GenBank/DDBJ whole genome shotgun (WGS) entry which is preliminary data.</text>
</comment>
<dbReference type="SUPFAM" id="SSF51735">
    <property type="entry name" value="NAD(P)-binding Rossmann-fold domains"/>
    <property type="match status" value="1"/>
</dbReference>
<dbReference type="CDD" id="cd05266">
    <property type="entry name" value="SDR_a4"/>
    <property type="match status" value="1"/>
</dbReference>
<protein>
    <submittedName>
        <fullName evidence="2">SDR family oxidoreductase</fullName>
    </submittedName>
</protein>
<keyword evidence="3" id="KW-1185">Reference proteome</keyword>
<dbReference type="Gene3D" id="3.40.50.720">
    <property type="entry name" value="NAD(P)-binding Rossmann-like Domain"/>
    <property type="match status" value="1"/>
</dbReference>
<accession>A0ABT3N0S3</accession>
<evidence type="ECO:0000313" key="2">
    <source>
        <dbReference type="EMBL" id="MCW7555226.1"/>
    </source>
</evidence>
<dbReference type="PANTHER" id="PTHR48079">
    <property type="entry name" value="PROTEIN YEEZ"/>
    <property type="match status" value="1"/>
</dbReference>
<dbReference type="RefSeq" id="WP_262564998.1">
    <property type="nucleotide sequence ID" value="NZ_JAPFCC010000001.1"/>
</dbReference>
<gene>
    <name evidence="2" type="ORF">NX722_21885</name>
</gene>
<organism evidence="2 3">
    <name type="scientific">Endozoicomonas gorgoniicola</name>
    <dbReference type="NCBI Taxonomy" id="1234144"/>
    <lineage>
        <taxon>Bacteria</taxon>
        <taxon>Pseudomonadati</taxon>
        <taxon>Pseudomonadota</taxon>
        <taxon>Gammaproteobacteria</taxon>
        <taxon>Oceanospirillales</taxon>
        <taxon>Endozoicomonadaceae</taxon>
        <taxon>Endozoicomonas</taxon>
    </lineage>
</organism>
<dbReference type="InterPro" id="IPR036291">
    <property type="entry name" value="NAD(P)-bd_dom_sf"/>
</dbReference>
<dbReference type="Pfam" id="PF13460">
    <property type="entry name" value="NAD_binding_10"/>
    <property type="match status" value="1"/>
</dbReference>
<sequence>MDTQNILIAGCGDVGCELARQLLLSSDFQVWGLRRSIDQLPEGVHAIRGDLSDPKKLGAWPETIDYVFYTAAADGYSPELYRQAYVTGLMNVINHLKQNSIQPRHLFFTSSTSVYHQSHGEWVDENSDCNPQTFAGQTLLEAEKVLFASDLPTTSVRFGGIYGPGRNRLIKRVLEKKGCAKEPVVYSNRIHRDDCAGILKHLLQMSNSGQTPDPVYLGVDSQPAPMHDVLHWIAGQYGVELSDDHPAPPRSSKRCSNRKVLDTGYRFKYPDYKVGYLNNSA</sequence>
<evidence type="ECO:0000313" key="3">
    <source>
        <dbReference type="Proteomes" id="UP001209854"/>
    </source>
</evidence>
<dbReference type="PANTHER" id="PTHR48079:SF6">
    <property type="entry name" value="NAD(P)-BINDING DOMAIN-CONTAINING PROTEIN-RELATED"/>
    <property type="match status" value="1"/>
</dbReference>
<evidence type="ECO:0000259" key="1">
    <source>
        <dbReference type="Pfam" id="PF13460"/>
    </source>
</evidence>
<feature type="domain" description="NAD(P)-binding" evidence="1">
    <location>
        <begin position="12"/>
        <end position="203"/>
    </location>
</feature>
<dbReference type="EMBL" id="JAPFCC010000001">
    <property type="protein sequence ID" value="MCW7555226.1"/>
    <property type="molecule type" value="Genomic_DNA"/>
</dbReference>